<dbReference type="GO" id="GO:0006303">
    <property type="term" value="P:double-strand break repair via nonhomologous end joining"/>
    <property type="evidence" value="ECO:0007669"/>
    <property type="project" value="TreeGrafter"/>
</dbReference>
<dbReference type="GO" id="GO:0036297">
    <property type="term" value="P:interstrand cross-link repair"/>
    <property type="evidence" value="ECO:0007669"/>
    <property type="project" value="TreeGrafter"/>
</dbReference>
<evidence type="ECO:0000313" key="2">
    <source>
        <dbReference type="Proteomes" id="UP001054857"/>
    </source>
</evidence>
<comment type="caution">
    <text evidence="1">The sequence shown here is derived from an EMBL/GenBank/DDBJ whole genome shotgun (WGS) entry which is preliminary data.</text>
</comment>
<dbReference type="PANTHER" id="PTHR23240:SF31">
    <property type="entry name" value="DNA REPAIR METALLO-BETA-LACTAMASE FAMILY PROTEIN"/>
    <property type="match status" value="1"/>
</dbReference>
<dbReference type="InterPro" id="IPR036866">
    <property type="entry name" value="RibonucZ/Hydroxyglut_hydro"/>
</dbReference>
<dbReference type="Proteomes" id="UP001054857">
    <property type="component" value="Unassembled WGS sequence"/>
</dbReference>
<dbReference type="PANTHER" id="PTHR23240">
    <property type="entry name" value="DNA CROSS-LINK REPAIR PROTEIN PSO2/SNM1-RELATED"/>
    <property type="match status" value="1"/>
</dbReference>
<keyword evidence="2" id="KW-1185">Reference proteome</keyword>
<dbReference type="GO" id="GO:0035312">
    <property type="term" value="F:5'-3' DNA exonuclease activity"/>
    <property type="evidence" value="ECO:0007669"/>
    <property type="project" value="TreeGrafter"/>
</dbReference>
<gene>
    <name evidence="1" type="ORF">Agub_g9997</name>
</gene>
<protein>
    <submittedName>
        <fullName evidence="1">Uncharacterized protein</fullName>
    </submittedName>
</protein>
<sequence>MAASVRASTLLGCLPFVVDTWTERSNASGKPHFLTHCHKDHTEGIENCSVDVYCTPLTRRLLLLRQPEAARSNRFHLLQANTSIEVTHGSVTFTVTALDANHCPGSVMFLFQGCFGNILHTGDCR</sequence>
<dbReference type="Gene3D" id="3.60.15.10">
    <property type="entry name" value="Ribonuclease Z/Hydroxyacylglutathione hydrolase-like"/>
    <property type="match status" value="1"/>
</dbReference>
<dbReference type="SUPFAM" id="SSF56281">
    <property type="entry name" value="Metallo-hydrolase/oxidoreductase"/>
    <property type="match status" value="1"/>
</dbReference>
<accession>A0AAD3DWU8</accession>
<dbReference type="AlphaFoldDB" id="A0AAD3DWU8"/>
<reference evidence="1 2" key="1">
    <citation type="journal article" date="2021" name="Sci. Rep.">
        <title>Genome sequencing of the multicellular alga Astrephomene provides insights into convergent evolution of germ-soma differentiation.</title>
        <authorList>
            <person name="Yamashita S."/>
            <person name="Yamamoto K."/>
            <person name="Matsuzaki R."/>
            <person name="Suzuki S."/>
            <person name="Yamaguchi H."/>
            <person name="Hirooka S."/>
            <person name="Minakuchi Y."/>
            <person name="Miyagishima S."/>
            <person name="Kawachi M."/>
            <person name="Toyoda A."/>
            <person name="Nozaki H."/>
        </authorList>
    </citation>
    <scope>NUCLEOTIDE SEQUENCE [LARGE SCALE GENOMIC DNA]</scope>
    <source>
        <strain evidence="1 2">NIES-4017</strain>
    </source>
</reference>
<name>A0AAD3DWU8_9CHLO</name>
<evidence type="ECO:0000313" key="1">
    <source>
        <dbReference type="EMBL" id="GFR48162.1"/>
    </source>
</evidence>
<dbReference type="EMBL" id="BMAR01000022">
    <property type="protein sequence ID" value="GFR48162.1"/>
    <property type="molecule type" value="Genomic_DNA"/>
</dbReference>
<proteinExistence type="predicted"/>
<organism evidence="1 2">
    <name type="scientific">Astrephomene gubernaculifera</name>
    <dbReference type="NCBI Taxonomy" id="47775"/>
    <lineage>
        <taxon>Eukaryota</taxon>
        <taxon>Viridiplantae</taxon>
        <taxon>Chlorophyta</taxon>
        <taxon>core chlorophytes</taxon>
        <taxon>Chlorophyceae</taxon>
        <taxon>CS clade</taxon>
        <taxon>Chlamydomonadales</taxon>
        <taxon>Astrephomenaceae</taxon>
        <taxon>Astrephomene</taxon>
    </lineage>
</organism>
<dbReference type="GO" id="GO:0003684">
    <property type="term" value="F:damaged DNA binding"/>
    <property type="evidence" value="ECO:0007669"/>
    <property type="project" value="TreeGrafter"/>
</dbReference>